<evidence type="ECO:0000256" key="1">
    <source>
        <dbReference type="ARBA" id="ARBA00005104"/>
    </source>
</evidence>
<dbReference type="InterPro" id="IPR024072">
    <property type="entry name" value="DHFR-like_dom_sf"/>
</dbReference>
<reference evidence="5" key="2">
    <citation type="submission" date="2019-03" db="EMBL/GenBank/DDBJ databases">
        <authorList>
            <person name="Chen S.-C."/>
            <person name="Wu S.-Y."/>
            <person name="Lai M.-C."/>
        </authorList>
    </citation>
    <scope>NUCLEOTIDE SEQUENCE</scope>
    <source>
        <strain evidence="5">ML15</strain>
    </source>
</reference>
<proteinExistence type="predicted"/>
<comment type="pathway">
    <text evidence="1">Cofactor biosynthesis; riboflavin biosynthesis.</text>
</comment>
<evidence type="ECO:0000256" key="2">
    <source>
        <dbReference type="ARBA" id="ARBA00022857"/>
    </source>
</evidence>
<gene>
    <name evidence="5" type="ORF">E2N92_04590</name>
</gene>
<dbReference type="SUPFAM" id="SSF53597">
    <property type="entry name" value="Dihydrofolate reductase-like"/>
    <property type="match status" value="1"/>
</dbReference>
<dbReference type="Gene3D" id="3.40.430.10">
    <property type="entry name" value="Dihydrofolate Reductase, subunit A"/>
    <property type="match status" value="1"/>
</dbReference>
<feature type="domain" description="Bacterial bifunctional deaminase-reductase C-terminal" evidence="4">
    <location>
        <begin position="3"/>
        <end position="212"/>
    </location>
</feature>
<evidence type="ECO:0000313" key="6">
    <source>
        <dbReference type="Proteomes" id="UP000826709"/>
    </source>
</evidence>
<keyword evidence="3" id="KW-0560">Oxidoreductase</keyword>
<evidence type="ECO:0000313" key="5">
    <source>
        <dbReference type="EMBL" id="QYZ78755.1"/>
    </source>
</evidence>
<protein>
    <submittedName>
        <fullName evidence="5">RibD family protein</fullName>
    </submittedName>
</protein>
<sequence>MLPDVIVHTSMSIDGAVTGFEPDIGLHYQVAAEFTPDAMLVGSMTAVSGIERYLAEVPPEESGDMERPAVHTGDPRPLWVFVDSRGRLHGLLHVYRRSDYCRDIVVLVAEETPASYLEYLSARHYPVIRAGKERVDLRSALEALHQRFGVQVVVSDSGERLNSALLEAGLVKSLSLVLTPALAGRGAKHLFESLDEKRAQFVLERVGEVGDGCVHLVYRVG</sequence>
<reference evidence="5" key="1">
    <citation type="journal article" date="2005" name="Int. J. Syst. Evol. Microbiol.">
        <title>Methanofollis formosanus sp. nov., isolated from a fish pond.</title>
        <authorList>
            <person name="Wu S.Y."/>
            <person name="Chen S.C."/>
            <person name="Lai M.C."/>
        </authorList>
    </citation>
    <scope>NUCLEOTIDE SEQUENCE</scope>
    <source>
        <strain evidence="5">ML15</strain>
    </source>
</reference>
<dbReference type="EMBL" id="CP037968">
    <property type="protein sequence ID" value="QYZ78755.1"/>
    <property type="molecule type" value="Genomic_DNA"/>
</dbReference>
<dbReference type="PANTHER" id="PTHR38011:SF7">
    <property type="entry name" value="2,5-DIAMINO-6-RIBOSYLAMINO-4(3H)-PYRIMIDINONE 5'-PHOSPHATE REDUCTASE"/>
    <property type="match status" value="1"/>
</dbReference>
<evidence type="ECO:0000256" key="3">
    <source>
        <dbReference type="ARBA" id="ARBA00023002"/>
    </source>
</evidence>
<dbReference type="RefSeq" id="WP_220682517.1">
    <property type="nucleotide sequence ID" value="NZ_CP037968.1"/>
</dbReference>
<dbReference type="InterPro" id="IPR050765">
    <property type="entry name" value="Riboflavin_Biosynth_HTPR"/>
</dbReference>
<keyword evidence="6" id="KW-1185">Reference proteome</keyword>
<dbReference type="KEGG" id="mfk:E2N92_04590"/>
<organism evidence="5 6">
    <name type="scientific">Methanofollis formosanus</name>
    <dbReference type="NCBI Taxonomy" id="299308"/>
    <lineage>
        <taxon>Archaea</taxon>
        <taxon>Methanobacteriati</taxon>
        <taxon>Methanobacteriota</taxon>
        <taxon>Stenosarchaea group</taxon>
        <taxon>Methanomicrobia</taxon>
        <taxon>Methanomicrobiales</taxon>
        <taxon>Methanomicrobiaceae</taxon>
        <taxon>Methanofollis</taxon>
    </lineage>
</organism>
<evidence type="ECO:0000259" key="4">
    <source>
        <dbReference type="Pfam" id="PF01872"/>
    </source>
</evidence>
<dbReference type="Proteomes" id="UP000826709">
    <property type="component" value="Chromosome"/>
</dbReference>
<dbReference type="InterPro" id="IPR002734">
    <property type="entry name" value="RibDG_C"/>
</dbReference>
<dbReference type="AlphaFoldDB" id="A0A8G1A0E8"/>
<keyword evidence="2" id="KW-0521">NADP</keyword>
<accession>A0A8G1A0E8</accession>
<dbReference type="PANTHER" id="PTHR38011">
    <property type="entry name" value="DIHYDROFOLATE REDUCTASE FAMILY PROTEIN (AFU_ORTHOLOGUE AFUA_8G06820)"/>
    <property type="match status" value="1"/>
</dbReference>
<dbReference type="Pfam" id="PF01872">
    <property type="entry name" value="RibD_C"/>
    <property type="match status" value="1"/>
</dbReference>
<dbReference type="GO" id="GO:0008703">
    <property type="term" value="F:5-amino-6-(5-phosphoribosylamino)uracil reductase activity"/>
    <property type="evidence" value="ECO:0007669"/>
    <property type="project" value="InterPro"/>
</dbReference>
<dbReference type="OrthoDB" id="68340at2157"/>
<dbReference type="GO" id="GO:0009231">
    <property type="term" value="P:riboflavin biosynthetic process"/>
    <property type="evidence" value="ECO:0007669"/>
    <property type="project" value="InterPro"/>
</dbReference>
<name>A0A8G1A0E8_9EURY</name>